<evidence type="ECO:0000313" key="2">
    <source>
        <dbReference type="EMBL" id="SVB71623.1"/>
    </source>
</evidence>
<dbReference type="InterPro" id="IPR004360">
    <property type="entry name" value="Glyas_Fos-R_dOase_dom"/>
</dbReference>
<dbReference type="InterPro" id="IPR032710">
    <property type="entry name" value="NTF2-like_dom_sf"/>
</dbReference>
<reference evidence="2" key="1">
    <citation type="submission" date="2018-05" db="EMBL/GenBank/DDBJ databases">
        <authorList>
            <person name="Lanie J.A."/>
            <person name="Ng W.-L."/>
            <person name="Kazmierczak K.M."/>
            <person name="Andrzejewski T.M."/>
            <person name="Davidsen T.M."/>
            <person name="Wayne K.J."/>
            <person name="Tettelin H."/>
            <person name="Glass J.I."/>
            <person name="Rusch D."/>
            <person name="Podicherti R."/>
            <person name="Tsui H.-C.T."/>
            <person name="Winkler M.E."/>
        </authorList>
    </citation>
    <scope>NUCLEOTIDE SEQUENCE</scope>
</reference>
<dbReference type="Pfam" id="PF00903">
    <property type="entry name" value="Glyoxalase"/>
    <property type="match status" value="1"/>
</dbReference>
<dbReference type="SUPFAM" id="SSF54427">
    <property type="entry name" value="NTF2-like"/>
    <property type="match status" value="1"/>
</dbReference>
<dbReference type="EMBL" id="UINC01054203">
    <property type="protein sequence ID" value="SVB71623.1"/>
    <property type="molecule type" value="Genomic_DNA"/>
</dbReference>
<dbReference type="SUPFAM" id="SSF54593">
    <property type="entry name" value="Glyoxalase/Bleomycin resistance protein/Dihydroxybiphenyl dioxygenase"/>
    <property type="match status" value="1"/>
</dbReference>
<name>A0A382GAJ0_9ZZZZ</name>
<sequence length="369" mass="42233">VVGEWSGRAAEQSPATKRLISRFEKGKIATNPNDWGKIEFDSSELKSTASGQETEQAIMDSITKIWKAWIRQDTESYLSQVAEDVTLISQQVGKKADGHKEALAVLAEEWSAYERPAGVIAMKISIKQCEMEIDDDVAKARYWMVVKGGARWGFNDLVLVCQFFKKESDRWKLSYQTDSWGLNYNLPEQKRGIKTFDFDYVYPVQNLPRALRFYTPLLGKPEVVSKTRATFMLEGHRFHLDTSTLAGHAEIQAKLPCGYAMFYVDDLKTELERLNKSTMRIVQGIEKWGSDPYIICEDPSENIFVIMQKTPDSITTRNRKAPTLTIHNEPANALEHSDDLRKIMDAWLTMDLKAFSKYIDDHSSWFDDS</sequence>
<dbReference type="AlphaFoldDB" id="A0A382GAJ0"/>
<gene>
    <name evidence="2" type="ORF">METZ01_LOCUS224477</name>
</gene>
<protein>
    <recommendedName>
        <fullName evidence="1">VOC domain-containing protein</fullName>
    </recommendedName>
</protein>
<dbReference type="InterPro" id="IPR037523">
    <property type="entry name" value="VOC_core"/>
</dbReference>
<proteinExistence type="predicted"/>
<dbReference type="PROSITE" id="PS51819">
    <property type="entry name" value="VOC"/>
    <property type="match status" value="1"/>
</dbReference>
<feature type="non-terminal residue" evidence="2">
    <location>
        <position position="1"/>
    </location>
</feature>
<accession>A0A382GAJ0</accession>
<dbReference type="CDD" id="cd06587">
    <property type="entry name" value="VOC"/>
    <property type="match status" value="1"/>
</dbReference>
<organism evidence="2">
    <name type="scientific">marine metagenome</name>
    <dbReference type="NCBI Taxonomy" id="408172"/>
    <lineage>
        <taxon>unclassified sequences</taxon>
        <taxon>metagenomes</taxon>
        <taxon>ecological metagenomes</taxon>
    </lineage>
</organism>
<feature type="non-terminal residue" evidence="2">
    <location>
        <position position="369"/>
    </location>
</feature>
<dbReference type="Gene3D" id="3.10.450.50">
    <property type="match status" value="1"/>
</dbReference>
<feature type="domain" description="VOC" evidence="1">
    <location>
        <begin position="195"/>
        <end position="309"/>
    </location>
</feature>
<dbReference type="InterPro" id="IPR029068">
    <property type="entry name" value="Glyas_Bleomycin-R_OHBP_Dase"/>
</dbReference>
<evidence type="ECO:0000259" key="1">
    <source>
        <dbReference type="PROSITE" id="PS51819"/>
    </source>
</evidence>
<dbReference type="Gene3D" id="3.10.180.10">
    <property type="entry name" value="2,3-Dihydroxybiphenyl 1,2-Dioxygenase, domain 1"/>
    <property type="match status" value="1"/>
</dbReference>